<evidence type="ECO:0000256" key="2">
    <source>
        <dbReference type="SAM" id="Phobius"/>
    </source>
</evidence>
<evidence type="ECO:0008006" key="5">
    <source>
        <dbReference type="Google" id="ProtNLM"/>
    </source>
</evidence>
<keyword evidence="4" id="KW-1185">Reference proteome</keyword>
<reference evidence="3 4" key="1">
    <citation type="submission" date="2020-06" db="EMBL/GenBank/DDBJ databases">
        <authorList>
            <person name="Li R."/>
            <person name="Bekaert M."/>
        </authorList>
    </citation>
    <scope>NUCLEOTIDE SEQUENCE [LARGE SCALE GENOMIC DNA]</scope>
    <source>
        <strain evidence="4">wild</strain>
    </source>
</reference>
<keyword evidence="2" id="KW-1133">Transmembrane helix</keyword>
<keyword evidence="2" id="KW-0472">Membrane</keyword>
<evidence type="ECO:0000256" key="1">
    <source>
        <dbReference type="SAM" id="MobiDB-lite"/>
    </source>
</evidence>
<name>A0A6J8BEX2_MYTCO</name>
<gene>
    <name evidence="3" type="ORF">MCOR_18172</name>
</gene>
<accession>A0A6J8BEX2</accession>
<dbReference type="EMBL" id="CACVKT020003204">
    <property type="protein sequence ID" value="CAC5382332.1"/>
    <property type="molecule type" value="Genomic_DNA"/>
</dbReference>
<organism evidence="3 4">
    <name type="scientific">Mytilus coruscus</name>
    <name type="common">Sea mussel</name>
    <dbReference type="NCBI Taxonomy" id="42192"/>
    <lineage>
        <taxon>Eukaryota</taxon>
        <taxon>Metazoa</taxon>
        <taxon>Spiralia</taxon>
        <taxon>Lophotrochozoa</taxon>
        <taxon>Mollusca</taxon>
        <taxon>Bivalvia</taxon>
        <taxon>Autobranchia</taxon>
        <taxon>Pteriomorphia</taxon>
        <taxon>Mytilida</taxon>
        <taxon>Mytiloidea</taxon>
        <taxon>Mytilidae</taxon>
        <taxon>Mytilinae</taxon>
        <taxon>Mytilus</taxon>
    </lineage>
</organism>
<feature type="region of interest" description="Disordered" evidence="1">
    <location>
        <begin position="334"/>
        <end position="367"/>
    </location>
</feature>
<proteinExistence type="predicted"/>
<dbReference type="InterPro" id="IPR016187">
    <property type="entry name" value="CTDL_fold"/>
</dbReference>
<feature type="transmembrane region" description="Helical" evidence="2">
    <location>
        <begin position="227"/>
        <end position="249"/>
    </location>
</feature>
<dbReference type="Proteomes" id="UP000507470">
    <property type="component" value="Unassembled WGS sequence"/>
</dbReference>
<sequence>MSWKNASNFCSQHNGVLESNTTLVINQFEIEGHGIQNVWFGKYEAYSQWAYIRDRLQLLGFINKAEPNSDCIAAIDCVGGTIRRRYDYCELYYNVTCENNINIGVTSGSPLGASTKCQRQGSFIKWYPDNFCNSNKLSQPFWTSGRRQQHMFHQIKPYDIDNVQLLKCFKVHRDEHNRIIEKDGDVEDCDEMYPFICRFGLVEDDGDIIFLPIASTSPEKADITASIAAGTVVSVVVVIAIIVVLVVIYRRRQTSKEPHMKSIRGEDRPVNVHAYTKENNSDGQYHEIDITTVDDSVVKPLANNKEPANKTAEDKNVYTRIVSSTFEIQNEAYKTNNTISNPGYNDMNSKDRGNQDNNVNNKRTNPEVDKMAVSDYDLAKSITDTEEIDLYTDNTDYDHLNSVKKQEMIISDVKVYDHLKSATESDPTYDHSGFTVRENTDNYVHFSVEK</sequence>
<dbReference type="AlphaFoldDB" id="A0A6J8BEX2"/>
<feature type="compositionally biased region" description="Polar residues" evidence="1">
    <location>
        <begin position="334"/>
        <end position="347"/>
    </location>
</feature>
<evidence type="ECO:0000313" key="3">
    <source>
        <dbReference type="EMBL" id="CAC5382332.1"/>
    </source>
</evidence>
<keyword evidence="2" id="KW-0812">Transmembrane</keyword>
<dbReference type="SUPFAM" id="SSF56436">
    <property type="entry name" value="C-type lectin-like"/>
    <property type="match status" value="1"/>
</dbReference>
<evidence type="ECO:0000313" key="4">
    <source>
        <dbReference type="Proteomes" id="UP000507470"/>
    </source>
</evidence>
<protein>
    <recommendedName>
        <fullName evidence="5">C-type lectin domain-containing protein</fullName>
    </recommendedName>
</protein>